<evidence type="ECO:0000313" key="3">
    <source>
        <dbReference type="Proteomes" id="UP001606300"/>
    </source>
</evidence>
<dbReference type="EMBL" id="JBIGHY010000001">
    <property type="protein sequence ID" value="MFG6412735.1"/>
    <property type="molecule type" value="Genomic_DNA"/>
</dbReference>
<accession>A0ABW7EHF3</accession>
<evidence type="ECO:0000256" key="1">
    <source>
        <dbReference type="SAM" id="MobiDB-lite"/>
    </source>
</evidence>
<comment type="caution">
    <text evidence="2">The sequence shown here is derived from an EMBL/GenBank/DDBJ whole genome shotgun (WGS) entry which is preliminary data.</text>
</comment>
<dbReference type="Proteomes" id="UP001606300">
    <property type="component" value="Unassembled WGS sequence"/>
</dbReference>
<reference evidence="2 3" key="1">
    <citation type="submission" date="2024-09" db="EMBL/GenBank/DDBJ databases">
        <title>Novel species of the genus Pelomonas and Roseateles isolated from streams.</title>
        <authorList>
            <person name="Lu H."/>
        </authorList>
    </citation>
    <scope>NUCLEOTIDE SEQUENCE [LARGE SCALE GENOMIC DNA]</scope>
    <source>
        <strain evidence="2 3">DC23W</strain>
    </source>
</reference>
<sequence>MPTPNTRMNNRKPIDTVGHPRDDGHKLDKMPHDVPRSAKDKAEAIEAAEHGKDDAHPPAGREH</sequence>
<organism evidence="2 3">
    <name type="scientific">Pelomonas dachongensis</name>
    <dbReference type="NCBI Taxonomy" id="3299029"/>
    <lineage>
        <taxon>Bacteria</taxon>
        <taxon>Pseudomonadati</taxon>
        <taxon>Pseudomonadota</taxon>
        <taxon>Betaproteobacteria</taxon>
        <taxon>Burkholderiales</taxon>
        <taxon>Sphaerotilaceae</taxon>
        <taxon>Roseateles</taxon>
    </lineage>
</organism>
<feature type="compositionally biased region" description="Basic and acidic residues" evidence="1">
    <location>
        <begin position="12"/>
        <end position="63"/>
    </location>
</feature>
<feature type="region of interest" description="Disordered" evidence="1">
    <location>
        <begin position="1"/>
        <end position="63"/>
    </location>
</feature>
<gene>
    <name evidence="2" type="ORF">ACG02S_02370</name>
</gene>
<keyword evidence="3" id="KW-1185">Reference proteome</keyword>
<name>A0ABW7EHF3_9BURK</name>
<dbReference type="RefSeq" id="WP_394468832.1">
    <property type="nucleotide sequence ID" value="NZ_JBIGHY010000001.1"/>
</dbReference>
<protein>
    <submittedName>
        <fullName evidence="2">Uncharacterized protein</fullName>
    </submittedName>
</protein>
<evidence type="ECO:0000313" key="2">
    <source>
        <dbReference type="EMBL" id="MFG6412735.1"/>
    </source>
</evidence>
<proteinExistence type="predicted"/>